<dbReference type="InterPro" id="IPR020472">
    <property type="entry name" value="WD40_PAC1"/>
</dbReference>
<evidence type="ECO:0000256" key="2">
    <source>
        <dbReference type="ARBA" id="ARBA00022574"/>
    </source>
</evidence>
<dbReference type="SMART" id="SM00320">
    <property type="entry name" value="WD40"/>
    <property type="match status" value="12"/>
</dbReference>
<evidence type="ECO:0000313" key="9">
    <source>
        <dbReference type="EMBL" id="KAF5387923.1"/>
    </source>
</evidence>
<name>A0A8H5MBI4_9AGAR</name>
<feature type="region of interest" description="Disordered" evidence="7">
    <location>
        <begin position="298"/>
        <end position="325"/>
    </location>
</feature>
<feature type="repeat" description="WD" evidence="6">
    <location>
        <begin position="401"/>
        <end position="441"/>
    </location>
</feature>
<evidence type="ECO:0000256" key="6">
    <source>
        <dbReference type="PROSITE-ProRule" id="PRU00221"/>
    </source>
</evidence>
<feature type="repeat" description="WD" evidence="6">
    <location>
        <begin position="622"/>
        <end position="654"/>
    </location>
</feature>
<feature type="repeat" description="WD" evidence="6">
    <location>
        <begin position="55"/>
        <end position="96"/>
    </location>
</feature>
<feature type="repeat" description="WD" evidence="6">
    <location>
        <begin position="192"/>
        <end position="233"/>
    </location>
</feature>
<keyword evidence="10" id="KW-1185">Reference proteome</keyword>
<dbReference type="Pfam" id="PF25173">
    <property type="entry name" value="Beta-prop_WDR3_1st"/>
    <property type="match status" value="1"/>
</dbReference>
<feature type="repeat" description="WD" evidence="6">
    <location>
        <begin position="168"/>
        <end position="191"/>
    </location>
</feature>
<dbReference type="PROSITE" id="PS50294">
    <property type="entry name" value="WD_REPEATS_REGION"/>
    <property type="match status" value="6"/>
</dbReference>
<dbReference type="FunFam" id="2.130.10.10:FF:000178">
    <property type="entry name" value="WD repeat domain 3"/>
    <property type="match status" value="1"/>
</dbReference>
<dbReference type="SUPFAM" id="SSF50978">
    <property type="entry name" value="WD40 repeat-like"/>
    <property type="match status" value="2"/>
</dbReference>
<evidence type="ECO:0000256" key="5">
    <source>
        <dbReference type="ARBA" id="ARBA00038229"/>
    </source>
</evidence>
<dbReference type="Pfam" id="PF25172">
    <property type="entry name" value="Beta-prop_WDR3_2nd"/>
    <property type="match status" value="1"/>
</dbReference>
<dbReference type="InterPro" id="IPR019775">
    <property type="entry name" value="WD40_repeat_CS"/>
</dbReference>
<accession>A0A8H5MBI4</accession>
<dbReference type="FunFam" id="2.130.10.10:FF:000157">
    <property type="entry name" value="WD repeat domain 3"/>
    <property type="match status" value="1"/>
</dbReference>
<dbReference type="PANTHER" id="PTHR19853">
    <property type="entry name" value="WD REPEAT CONTAINING PROTEIN 3 WDR3"/>
    <property type="match status" value="1"/>
</dbReference>
<comment type="subcellular location">
    <subcellularLocation>
        <location evidence="1">Nucleus</location>
        <location evidence="1">Nucleolus</location>
    </subcellularLocation>
</comment>
<dbReference type="PROSITE" id="PS50082">
    <property type="entry name" value="WD_REPEATS_2"/>
    <property type="match status" value="9"/>
</dbReference>
<dbReference type="PANTHER" id="PTHR19853:SF0">
    <property type="entry name" value="WD REPEAT-CONTAINING PROTEIN 3"/>
    <property type="match status" value="1"/>
</dbReference>
<evidence type="ECO:0000256" key="1">
    <source>
        <dbReference type="ARBA" id="ARBA00004604"/>
    </source>
</evidence>
<gene>
    <name evidence="9" type="ORF">D9615_000315</name>
</gene>
<protein>
    <recommendedName>
        <fullName evidence="8">Small-subunit processome Utp12 domain-containing protein</fullName>
    </recommendedName>
</protein>
<feature type="repeat" description="WD" evidence="6">
    <location>
        <begin position="482"/>
        <end position="516"/>
    </location>
</feature>
<dbReference type="CDD" id="cd00200">
    <property type="entry name" value="WD40"/>
    <property type="match status" value="1"/>
</dbReference>
<sequence length="955" mass="107067">MVKTYSKHVPAAAFGLVCSASSNSQYDGKLAYVPALEDVLVWDVKKGKMIAMWHEISHIAEVTAILQSPKKDTFAVGYADGSIRLWKSSSDTVTATFNGHKKSVTTLAFDEQGTRLASGSQDTDLIVWDVVAESGLFRLRGHRDQITAIQFITPAGLPSTSTASASGLLLTTSKDTFLKLWDLSTQHCIQTVVAHRSEIWTMDINAKQDLVLTGSGEGEVKAWRIDHESLANGLRETETGEIAKMIHPFSTLPLASRHRVSQIAFHTSQPFLAVQSHDRSVEIFRIRSEEEVHKKQLRRKKRAKEKKAIDKWKAGKENDGKAAEEDGNGEEIKLVDLFTPYLVVRASGKIRSFDFEGDVNSKGGLQIMTALASNAIEVYNIPQPTKSKDTPEASRVFSVNLPGHRTDVRTLALSSDDEVLASASNGLLKIWNMKSNACIRTIDCGYAISSTFLPGDRHVAIGTKAGEILIYDIASSSLIESIQAHTATLWSLHVRADQQALVSGSADKDVKFWEFEHKDARGESVQSGKLLSLVHTRTLKMTDDVLAVRYSPNGKFLAVSLLDSTVKVFYQDSLKFFLSLYGHRLPVLSVDISYDSKLIVTCSADKNVKIWGLDFGDCHKSIFAHDESVMQVAFEKDSHNFWTVGKDKMLKYWDGDKFEHIQNLRGHHGEIWALALSHHGKFVVTGSHDKSIRVWDKDEEDQIFLEEERERELEALYESGIADSLNRVEASFGSGAEGATGDAVAQVEVTAVTKQTAESLMAGERIMEAIDLVDNERTTFQTYHDDMARLPEDSPMRLQPPPKNQLLLQLEMEPDEYVLWVLEKVQSTALHDALLVLPFGKVVSLMIYLKMWAQKEMNIPLVSRIIFFLLKTHHHQIVANRVMRTALIPLRKHLRAALQRQKDVLGYNLAALQYIRRRNDADRTAQFYEEEGIDEEKVRARIAEGKKRKRMEIKI</sequence>
<evidence type="ECO:0000256" key="7">
    <source>
        <dbReference type="SAM" id="MobiDB-lite"/>
    </source>
</evidence>
<evidence type="ECO:0000256" key="3">
    <source>
        <dbReference type="ARBA" id="ARBA00022737"/>
    </source>
</evidence>
<evidence type="ECO:0000313" key="10">
    <source>
        <dbReference type="Proteomes" id="UP000565441"/>
    </source>
</evidence>
<keyword evidence="4" id="KW-0539">Nucleus</keyword>
<dbReference type="Pfam" id="PF04003">
    <property type="entry name" value="Utp12"/>
    <property type="match status" value="1"/>
</dbReference>
<feature type="domain" description="Small-subunit processome Utp12" evidence="8">
    <location>
        <begin position="814"/>
        <end position="916"/>
    </location>
</feature>
<dbReference type="GO" id="GO:0030490">
    <property type="term" value="P:maturation of SSU-rRNA"/>
    <property type="evidence" value="ECO:0007669"/>
    <property type="project" value="TreeGrafter"/>
</dbReference>
<keyword evidence="3" id="KW-0677">Repeat</keyword>
<dbReference type="GO" id="GO:0034388">
    <property type="term" value="C:Pwp2p-containing subcomplex of 90S preribosome"/>
    <property type="evidence" value="ECO:0007669"/>
    <property type="project" value="TreeGrafter"/>
</dbReference>
<evidence type="ECO:0000259" key="8">
    <source>
        <dbReference type="Pfam" id="PF04003"/>
    </source>
</evidence>
<proteinExistence type="inferred from homology"/>
<feature type="repeat" description="WD" evidence="6">
    <location>
        <begin position="97"/>
        <end position="130"/>
    </location>
</feature>
<dbReference type="InterPro" id="IPR015943">
    <property type="entry name" value="WD40/YVTN_repeat-like_dom_sf"/>
</dbReference>
<dbReference type="InterPro" id="IPR007148">
    <property type="entry name" value="SSU_processome_Utp12"/>
</dbReference>
<dbReference type="PRINTS" id="PR00320">
    <property type="entry name" value="GPROTEINBRPT"/>
</dbReference>
<dbReference type="GO" id="GO:0032040">
    <property type="term" value="C:small-subunit processome"/>
    <property type="evidence" value="ECO:0007669"/>
    <property type="project" value="TreeGrafter"/>
</dbReference>
<feature type="repeat" description="WD" evidence="6">
    <location>
        <begin position="664"/>
        <end position="705"/>
    </location>
</feature>
<evidence type="ECO:0000256" key="4">
    <source>
        <dbReference type="ARBA" id="ARBA00023242"/>
    </source>
</evidence>
<comment type="caution">
    <text evidence="9">The sequence shown here is derived from an EMBL/GenBank/DDBJ whole genome shotgun (WGS) entry which is preliminary data.</text>
</comment>
<dbReference type="EMBL" id="JAACJP010000001">
    <property type="protein sequence ID" value="KAF5387923.1"/>
    <property type="molecule type" value="Genomic_DNA"/>
</dbReference>
<dbReference type="Proteomes" id="UP000565441">
    <property type="component" value="Unassembled WGS sequence"/>
</dbReference>
<organism evidence="9 10">
    <name type="scientific">Tricholomella constricta</name>
    <dbReference type="NCBI Taxonomy" id="117010"/>
    <lineage>
        <taxon>Eukaryota</taxon>
        <taxon>Fungi</taxon>
        <taxon>Dikarya</taxon>
        <taxon>Basidiomycota</taxon>
        <taxon>Agaricomycotina</taxon>
        <taxon>Agaricomycetes</taxon>
        <taxon>Agaricomycetidae</taxon>
        <taxon>Agaricales</taxon>
        <taxon>Tricholomatineae</taxon>
        <taxon>Lyophyllaceae</taxon>
        <taxon>Tricholomella</taxon>
    </lineage>
</organism>
<feature type="repeat" description="WD" evidence="6">
    <location>
        <begin position="580"/>
        <end position="621"/>
    </location>
</feature>
<dbReference type="InterPro" id="IPR001680">
    <property type="entry name" value="WD40_rpt"/>
</dbReference>
<keyword evidence="2 6" id="KW-0853">WD repeat</keyword>
<dbReference type="AlphaFoldDB" id="A0A8H5MBI4"/>
<reference evidence="9 10" key="1">
    <citation type="journal article" date="2020" name="ISME J.">
        <title>Uncovering the hidden diversity of litter-decomposition mechanisms in mushroom-forming fungi.</title>
        <authorList>
            <person name="Floudas D."/>
            <person name="Bentzer J."/>
            <person name="Ahren D."/>
            <person name="Johansson T."/>
            <person name="Persson P."/>
            <person name="Tunlid A."/>
        </authorList>
    </citation>
    <scope>NUCLEOTIDE SEQUENCE [LARGE SCALE GENOMIC DNA]</scope>
    <source>
        <strain evidence="9 10">CBS 661.87</strain>
    </source>
</reference>
<feature type="compositionally biased region" description="Basic and acidic residues" evidence="7">
    <location>
        <begin position="306"/>
        <end position="325"/>
    </location>
</feature>
<dbReference type="InterPro" id="IPR036322">
    <property type="entry name" value="WD40_repeat_dom_sf"/>
</dbReference>
<dbReference type="OrthoDB" id="407922at2759"/>
<dbReference type="InterPro" id="IPR051570">
    <property type="entry name" value="TBC1_cilium_biogenesis"/>
</dbReference>
<dbReference type="GO" id="GO:0030515">
    <property type="term" value="F:snoRNA binding"/>
    <property type="evidence" value="ECO:0007669"/>
    <property type="project" value="TreeGrafter"/>
</dbReference>
<comment type="similarity">
    <text evidence="5">Belongs to the WD repeat WDR3/UTP12 family.</text>
</comment>
<dbReference type="PROSITE" id="PS00678">
    <property type="entry name" value="WD_REPEATS_1"/>
    <property type="match status" value="4"/>
</dbReference>
<dbReference type="Gene3D" id="2.130.10.10">
    <property type="entry name" value="YVTN repeat-like/Quinoprotein amine dehydrogenase"/>
    <property type="match status" value="5"/>
</dbReference>